<dbReference type="AlphaFoldDB" id="A0A1H0CWG7"/>
<dbReference type="OrthoDB" id="9763644at2"/>
<protein>
    <submittedName>
        <fullName evidence="3">Putative DNA primase/helicase</fullName>
    </submittedName>
</protein>
<accession>A0A1H0CWG7</accession>
<dbReference type="Pfam" id="PF13362">
    <property type="entry name" value="Toprim_3"/>
    <property type="match status" value="1"/>
</dbReference>
<dbReference type="InterPro" id="IPR034154">
    <property type="entry name" value="TOPRIM_DnaG/twinkle"/>
</dbReference>
<name>A0A1H0CWG7_9GAMM</name>
<proteinExistence type="predicted"/>
<dbReference type="InterPro" id="IPR006171">
    <property type="entry name" value="TOPRIM_dom"/>
</dbReference>
<evidence type="ECO:0000256" key="1">
    <source>
        <dbReference type="SAM" id="MobiDB-lite"/>
    </source>
</evidence>
<dbReference type="STRING" id="416873.SAMN04487951_106224"/>
<feature type="region of interest" description="Disordered" evidence="1">
    <location>
        <begin position="83"/>
        <end position="117"/>
    </location>
</feature>
<feature type="compositionally biased region" description="Basic and acidic residues" evidence="1">
    <location>
        <begin position="85"/>
        <end position="103"/>
    </location>
</feature>
<keyword evidence="3" id="KW-0547">Nucleotide-binding</keyword>
<keyword evidence="3" id="KW-0347">Helicase</keyword>
<feature type="compositionally biased region" description="Low complexity" evidence="1">
    <location>
        <begin position="106"/>
        <end position="117"/>
    </location>
</feature>
<organism evidence="3 4">
    <name type="scientific">Vreelandella arcis</name>
    <dbReference type="NCBI Taxonomy" id="416873"/>
    <lineage>
        <taxon>Bacteria</taxon>
        <taxon>Pseudomonadati</taxon>
        <taxon>Pseudomonadota</taxon>
        <taxon>Gammaproteobacteria</taxon>
        <taxon>Oceanospirillales</taxon>
        <taxon>Halomonadaceae</taxon>
        <taxon>Vreelandella</taxon>
    </lineage>
</organism>
<dbReference type="GO" id="GO:0004386">
    <property type="term" value="F:helicase activity"/>
    <property type="evidence" value="ECO:0007669"/>
    <property type="project" value="UniProtKB-KW"/>
</dbReference>
<keyword evidence="4" id="KW-1185">Reference proteome</keyword>
<feature type="domain" description="Toprim" evidence="2">
    <location>
        <begin position="190"/>
        <end position="262"/>
    </location>
</feature>
<keyword evidence="3" id="KW-0378">Hydrolase</keyword>
<evidence type="ECO:0000313" key="4">
    <source>
        <dbReference type="Proteomes" id="UP000199677"/>
    </source>
</evidence>
<sequence length="295" mass="32240">MLRKFSTITSALQEELLSRGVNLNSIFADGKIYRFDAPDKRRGNLAGWYVCPTPEVAVFGFWHTGEQHLVTLAGGHDPIAAAHARKTDEKVKREREDVRRHEQGQTANQANTSWTSASAAAPDHPYLLKKGVQPHNLCQEGNTLLVPLYSNGRIVNLQRIYPDGTKRFMKWGMIKGAASMVGSLTGASHVYLTEGWATAATIHEASGCPVVAAMTANNLPVMACTLRRKLATHISIIIAADNDRQTCGNPGLTYGRQAAESIGANICWPRFPCEECACSDFNDLANCEKSRESAI</sequence>
<evidence type="ECO:0000313" key="3">
    <source>
        <dbReference type="EMBL" id="SDN62263.1"/>
    </source>
</evidence>
<dbReference type="Proteomes" id="UP000199677">
    <property type="component" value="Unassembled WGS sequence"/>
</dbReference>
<dbReference type="EMBL" id="FNII01000006">
    <property type="protein sequence ID" value="SDN62263.1"/>
    <property type="molecule type" value="Genomic_DNA"/>
</dbReference>
<dbReference type="CDD" id="cd01029">
    <property type="entry name" value="TOPRIM_primases"/>
    <property type="match status" value="1"/>
</dbReference>
<keyword evidence="3" id="KW-0067">ATP-binding</keyword>
<evidence type="ECO:0000259" key="2">
    <source>
        <dbReference type="Pfam" id="PF13362"/>
    </source>
</evidence>
<gene>
    <name evidence="3" type="ORF">SAMN04487951_106224</name>
</gene>
<dbReference type="RefSeq" id="WP_089705384.1">
    <property type="nucleotide sequence ID" value="NZ_FNII01000006.1"/>
</dbReference>
<reference evidence="4" key="1">
    <citation type="submission" date="2016-10" db="EMBL/GenBank/DDBJ databases">
        <authorList>
            <person name="Varghese N."/>
            <person name="Submissions S."/>
        </authorList>
    </citation>
    <scope>NUCLEOTIDE SEQUENCE [LARGE SCALE GENOMIC DNA]</scope>
    <source>
        <strain evidence="4">CGMCC 1.6494</strain>
    </source>
</reference>